<name>A0A8J3J7W0_9ACTN</name>
<dbReference type="InterPro" id="IPR027417">
    <property type="entry name" value="P-loop_NTPase"/>
</dbReference>
<dbReference type="Proteomes" id="UP000612808">
    <property type="component" value="Unassembled WGS sequence"/>
</dbReference>
<evidence type="ECO:0000313" key="5">
    <source>
        <dbReference type="EMBL" id="GID09993.1"/>
    </source>
</evidence>
<keyword evidence="3" id="KW-0732">Signal</keyword>
<dbReference type="GO" id="GO:0005524">
    <property type="term" value="F:ATP binding"/>
    <property type="evidence" value="ECO:0007669"/>
    <property type="project" value="UniProtKB-KW"/>
</dbReference>
<keyword evidence="6" id="KW-1185">Reference proteome</keyword>
<feature type="domain" description="Orc1-like AAA ATPase" evidence="4">
    <location>
        <begin position="2"/>
        <end position="159"/>
    </location>
</feature>
<keyword evidence="2" id="KW-0067">ATP-binding</keyword>
<accession>A0A8J3J7W0</accession>
<dbReference type="GO" id="GO:0005737">
    <property type="term" value="C:cytoplasm"/>
    <property type="evidence" value="ECO:0007669"/>
    <property type="project" value="TreeGrafter"/>
</dbReference>
<protein>
    <recommendedName>
        <fullName evidence="4">Orc1-like AAA ATPase domain-containing protein</fullName>
    </recommendedName>
</protein>
<evidence type="ECO:0000256" key="1">
    <source>
        <dbReference type="ARBA" id="ARBA00022741"/>
    </source>
</evidence>
<dbReference type="InterPro" id="IPR041664">
    <property type="entry name" value="AAA_16"/>
</dbReference>
<dbReference type="Pfam" id="PF13191">
    <property type="entry name" value="AAA_16"/>
    <property type="match status" value="1"/>
</dbReference>
<evidence type="ECO:0000256" key="3">
    <source>
        <dbReference type="SAM" id="SignalP"/>
    </source>
</evidence>
<dbReference type="AlphaFoldDB" id="A0A8J3J7W0"/>
<dbReference type="GO" id="GO:0004016">
    <property type="term" value="F:adenylate cyclase activity"/>
    <property type="evidence" value="ECO:0007669"/>
    <property type="project" value="TreeGrafter"/>
</dbReference>
<sequence length="307" mass="32609">MFVGRGAALAALSAALGTAVADGPAVALVAGEAGIGKSRLLAEFARTTPTRVLRGTCTELGGDGLAYAPFVAVVRQLVRDDTVPPGRYRELGRWFPELGEPTGDGGRHRLYEEVLDLLERSAGPGPLVVAVEDLHWADAATRELFGFLARNLTRPGVLLLATYRPGVAETGPLLAELTRGPRTTTVRLDRLTEAEVGDQLAAILGAKPDPAAVRRVHARSDGNPLYVEALARRANVPRTACATCCCTVRARCRNRPARCSRRRRSRAVRSTTGCSPRWPTPTTRCCGCSSTAACWSPPATGTTSGTR</sequence>
<evidence type="ECO:0000259" key="4">
    <source>
        <dbReference type="Pfam" id="PF13191"/>
    </source>
</evidence>
<evidence type="ECO:0000313" key="6">
    <source>
        <dbReference type="Proteomes" id="UP000612808"/>
    </source>
</evidence>
<feature type="signal peptide" evidence="3">
    <location>
        <begin position="1"/>
        <end position="21"/>
    </location>
</feature>
<dbReference type="PANTHER" id="PTHR16305:SF35">
    <property type="entry name" value="TRANSCRIPTIONAL ACTIVATOR DOMAIN"/>
    <property type="match status" value="1"/>
</dbReference>
<proteinExistence type="predicted"/>
<keyword evidence="1" id="KW-0547">Nucleotide-binding</keyword>
<reference evidence="5" key="1">
    <citation type="submission" date="2021-01" db="EMBL/GenBank/DDBJ databases">
        <title>Whole genome shotgun sequence of Actinocatenispora rupis NBRC 107355.</title>
        <authorList>
            <person name="Komaki H."/>
            <person name="Tamura T."/>
        </authorList>
    </citation>
    <scope>NUCLEOTIDE SEQUENCE</scope>
    <source>
        <strain evidence="5">NBRC 107355</strain>
    </source>
</reference>
<organism evidence="5 6">
    <name type="scientific">Actinocatenispora rupis</name>
    <dbReference type="NCBI Taxonomy" id="519421"/>
    <lineage>
        <taxon>Bacteria</taxon>
        <taxon>Bacillati</taxon>
        <taxon>Actinomycetota</taxon>
        <taxon>Actinomycetes</taxon>
        <taxon>Micromonosporales</taxon>
        <taxon>Micromonosporaceae</taxon>
        <taxon>Actinocatenispora</taxon>
    </lineage>
</organism>
<evidence type="ECO:0000256" key="2">
    <source>
        <dbReference type="ARBA" id="ARBA00022840"/>
    </source>
</evidence>
<gene>
    <name evidence="5" type="ORF">Aru02nite_08820</name>
</gene>
<comment type="caution">
    <text evidence="5">The sequence shown here is derived from an EMBL/GenBank/DDBJ whole genome shotgun (WGS) entry which is preliminary data.</text>
</comment>
<dbReference type="PANTHER" id="PTHR16305">
    <property type="entry name" value="TESTICULAR SOLUBLE ADENYLYL CYCLASE"/>
    <property type="match status" value="1"/>
</dbReference>
<dbReference type="EMBL" id="BOMB01000004">
    <property type="protein sequence ID" value="GID09993.1"/>
    <property type="molecule type" value="Genomic_DNA"/>
</dbReference>
<dbReference type="SUPFAM" id="SSF52540">
    <property type="entry name" value="P-loop containing nucleoside triphosphate hydrolases"/>
    <property type="match status" value="1"/>
</dbReference>
<feature type="chain" id="PRO_5035237681" description="Orc1-like AAA ATPase domain-containing protein" evidence="3">
    <location>
        <begin position="22"/>
        <end position="307"/>
    </location>
</feature>